<proteinExistence type="predicted"/>
<dbReference type="AlphaFoldDB" id="A0A835VSN8"/>
<dbReference type="GO" id="GO:0004620">
    <property type="term" value="F:phospholipase activity"/>
    <property type="evidence" value="ECO:0007669"/>
    <property type="project" value="TreeGrafter"/>
</dbReference>
<dbReference type="GO" id="GO:0071944">
    <property type="term" value="C:cell periphery"/>
    <property type="evidence" value="ECO:0007669"/>
    <property type="project" value="TreeGrafter"/>
</dbReference>
<dbReference type="PANTHER" id="PTHR12393">
    <property type="entry name" value="SPHINGOMYELIN PHOSPHODIESTERASE RELATED"/>
    <property type="match status" value="1"/>
</dbReference>
<dbReference type="GO" id="GO:0005783">
    <property type="term" value="C:endoplasmic reticulum"/>
    <property type="evidence" value="ECO:0007669"/>
    <property type="project" value="TreeGrafter"/>
</dbReference>
<comment type="caution">
    <text evidence="1">The sequence shown here is derived from an EMBL/GenBank/DDBJ whole genome shotgun (WGS) entry which is preliminary data.</text>
</comment>
<evidence type="ECO:0000313" key="2">
    <source>
        <dbReference type="Proteomes" id="UP000650467"/>
    </source>
</evidence>
<protein>
    <submittedName>
        <fullName evidence="1">Uncharacterized protein</fullName>
    </submittedName>
</protein>
<accession>A0A835VSN8</accession>
<dbReference type="GO" id="GO:0046513">
    <property type="term" value="P:ceramide biosynthetic process"/>
    <property type="evidence" value="ECO:0007669"/>
    <property type="project" value="TreeGrafter"/>
</dbReference>
<name>A0A835VSN8_CHLIN</name>
<organism evidence="1 2">
    <name type="scientific">Chlamydomonas incerta</name>
    <dbReference type="NCBI Taxonomy" id="51695"/>
    <lineage>
        <taxon>Eukaryota</taxon>
        <taxon>Viridiplantae</taxon>
        <taxon>Chlorophyta</taxon>
        <taxon>core chlorophytes</taxon>
        <taxon>Chlorophyceae</taxon>
        <taxon>CS clade</taxon>
        <taxon>Chlamydomonadales</taxon>
        <taxon>Chlamydomonadaceae</taxon>
        <taxon>Chlamydomonas</taxon>
    </lineage>
</organism>
<sequence>MQDVLGWGRAWVGAAAKAGRVELMQRLAARFPRTQHSEPGLLVQVAFGCPLAALQQYYEPWGTGLLQGIEPKLGLLLAAAGSPTPDWAAKCDWLWARWGAAAAAFRIYSTRVDSEAIAAIMQHSDFSQRLHLLASRGLGSCLEGHAPTAAGALGSTAAVEFCLDQLPALLRQQAAAPFGAAGGGGPLPAEDPAAQQQVNDFMELIALAAAEQGHVAVLRLLRGRGFVFRARHVRAALEEWAQENVATLRYLLLEDPADLAQGDGAAAADWSTLFRDAAFKGADLPALRHLHEQLGAAIKLVEVAIGGGEEALSWAVAALEAAGQAPAPLSCDEFGSVLSSDNWAAADWLVRHGLAPAKQELLRHMLSEKYALIPDLQWVVGKGQDGVQASAQHVQWTAELRAALVRMQHKYGIVSETPCRRQWLAELVGAVTVELAATAGGPPRAGQQG</sequence>
<dbReference type="Proteomes" id="UP000650467">
    <property type="component" value="Unassembled WGS sequence"/>
</dbReference>
<dbReference type="PANTHER" id="PTHR12393:SF6">
    <property type="entry name" value="SPHINGOMYELIN PHOSPHODIESTERASE 2"/>
    <property type="match status" value="1"/>
</dbReference>
<reference evidence="1" key="1">
    <citation type="journal article" date="2020" name="bioRxiv">
        <title>Comparative genomics of Chlamydomonas.</title>
        <authorList>
            <person name="Craig R.J."/>
            <person name="Hasan A.R."/>
            <person name="Ness R.W."/>
            <person name="Keightley P.D."/>
        </authorList>
    </citation>
    <scope>NUCLEOTIDE SEQUENCE</scope>
    <source>
        <strain evidence="1">SAG 7.73</strain>
    </source>
</reference>
<dbReference type="EMBL" id="JAEHOC010000066">
    <property type="protein sequence ID" value="KAG2424378.1"/>
    <property type="molecule type" value="Genomic_DNA"/>
</dbReference>
<dbReference type="GO" id="GO:0016020">
    <property type="term" value="C:membrane"/>
    <property type="evidence" value="ECO:0007669"/>
    <property type="project" value="TreeGrafter"/>
</dbReference>
<dbReference type="OrthoDB" id="558662at2759"/>
<dbReference type="GO" id="GO:0030149">
    <property type="term" value="P:sphingolipid catabolic process"/>
    <property type="evidence" value="ECO:0007669"/>
    <property type="project" value="TreeGrafter"/>
</dbReference>
<gene>
    <name evidence="1" type="ORF">HXX76_014587</name>
</gene>
<keyword evidence="2" id="KW-1185">Reference proteome</keyword>
<evidence type="ECO:0000313" key="1">
    <source>
        <dbReference type="EMBL" id="KAG2424378.1"/>
    </source>
</evidence>